<gene>
    <name evidence="2" type="ORF">CW751_14185</name>
</gene>
<dbReference type="EMBL" id="PJNI01000022">
    <property type="protein sequence ID" value="PKR79636.1"/>
    <property type="molecule type" value="Genomic_DNA"/>
</dbReference>
<dbReference type="RefSeq" id="WP_101335687.1">
    <property type="nucleotide sequence ID" value="NZ_PJNI01000022.1"/>
</dbReference>
<dbReference type="Proteomes" id="UP000236654">
    <property type="component" value="Unassembled WGS sequence"/>
</dbReference>
<sequence>MIRYIKYNGNAISGGFIVALFTALGVILLGNISDYEARGLLEVSLEGLIRLCNTIIFSSGTILTLLLTLLSVSFGTNKSLKERHYLQVLKIAKFDVILFVSALIFYQLFNFPILESDNVPIHWFSSIYWATLIVTSLLSGLMITVILMLYNAVKGLITIIGLNKDHHLLYSEKLEEEIEEEVEEQLKDKSKE</sequence>
<feature type="transmembrane region" description="Helical" evidence="1">
    <location>
        <begin position="96"/>
        <end position="114"/>
    </location>
</feature>
<reference evidence="2 3" key="1">
    <citation type="submission" date="2017-12" db="EMBL/GenBank/DDBJ databases">
        <title>The draft genome sequence of Brumimicrobium saltpan LHR20.</title>
        <authorList>
            <person name="Do Z.-J."/>
            <person name="Luo H.-R."/>
        </authorList>
    </citation>
    <scope>NUCLEOTIDE SEQUENCE [LARGE SCALE GENOMIC DNA]</scope>
    <source>
        <strain evidence="2 3">LHR20</strain>
    </source>
</reference>
<organism evidence="2 3">
    <name type="scientific">Brumimicrobium salinarum</name>
    <dbReference type="NCBI Taxonomy" id="2058658"/>
    <lineage>
        <taxon>Bacteria</taxon>
        <taxon>Pseudomonadati</taxon>
        <taxon>Bacteroidota</taxon>
        <taxon>Flavobacteriia</taxon>
        <taxon>Flavobacteriales</taxon>
        <taxon>Crocinitomicaceae</taxon>
        <taxon>Brumimicrobium</taxon>
    </lineage>
</organism>
<dbReference type="OrthoDB" id="1444868at2"/>
<evidence type="ECO:0000313" key="2">
    <source>
        <dbReference type="EMBL" id="PKR79636.1"/>
    </source>
</evidence>
<feature type="transmembrane region" description="Helical" evidence="1">
    <location>
        <begin position="12"/>
        <end position="33"/>
    </location>
</feature>
<proteinExistence type="predicted"/>
<name>A0A2I0QZ81_9FLAO</name>
<feature type="transmembrane region" description="Helical" evidence="1">
    <location>
        <begin position="126"/>
        <end position="150"/>
    </location>
</feature>
<keyword evidence="3" id="KW-1185">Reference proteome</keyword>
<evidence type="ECO:0000313" key="3">
    <source>
        <dbReference type="Proteomes" id="UP000236654"/>
    </source>
</evidence>
<keyword evidence="1" id="KW-1133">Transmembrane helix</keyword>
<feature type="transmembrane region" description="Helical" evidence="1">
    <location>
        <begin position="53"/>
        <end position="75"/>
    </location>
</feature>
<keyword evidence="1" id="KW-0472">Membrane</keyword>
<keyword evidence="1" id="KW-0812">Transmembrane</keyword>
<accession>A0A2I0QZ81</accession>
<protein>
    <submittedName>
        <fullName evidence="2">Uncharacterized protein</fullName>
    </submittedName>
</protein>
<comment type="caution">
    <text evidence="2">The sequence shown here is derived from an EMBL/GenBank/DDBJ whole genome shotgun (WGS) entry which is preliminary data.</text>
</comment>
<dbReference type="AlphaFoldDB" id="A0A2I0QZ81"/>
<evidence type="ECO:0000256" key="1">
    <source>
        <dbReference type="SAM" id="Phobius"/>
    </source>
</evidence>